<feature type="compositionally biased region" description="Polar residues" evidence="1">
    <location>
        <begin position="111"/>
        <end position="122"/>
    </location>
</feature>
<evidence type="ECO:0000259" key="2">
    <source>
        <dbReference type="Pfam" id="PF03732"/>
    </source>
</evidence>
<feature type="domain" description="Retrotransposon gag" evidence="2">
    <location>
        <begin position="2"/>
        <end position="66"/>
    </location>
</feature>
<organism evidence="3 4">
    <name type="scientific">Citrus x changshan-huyou</name>
    <dbReference type="NCBI Taxonomy" id="2935761"/>
    <lineage>
        <taxon>Eukaryota</taxon>
        <taxon>Viridiplantae</taxon>
        <taxon>Streptophyta</taxon>
        <taxon>Embryophyta</taxon>
        <taxon>Tracheophyta</taxon>
        <taxon>Spermatophyta</taxon>
        <taxon>Magnoliopsida</taxon>
        <taxon>eudicotyledons</taxon>
        <taxon>Gunneridae</taxon>
        <taxon>Pentapetalae</taxon>
        <taxon>rosids</taxon>
        <taxon>malvids</taxon>
        <taxon>Sapindales</taxon>
        <taxon>Rutaceae</taxon>
        <taxon>Aurantioideae</taxon>
        <taxon>Citrus</taxon>
    </lineage>
</organism>
<reference evidence="3 4" key="1">
    <citation type="submission" date="2024-05" db="EMBL/GenBank/DDBJ databases">
        <title>Haplotype-resolved chromosome-level genome assembly of Huyou (Citrus changshanensis).</title>
        <authorList>
            <person name="Miao C."/>
            <person name="Chen W."/>
            <person name="Wu Y."/>
            <person name="Wang L."/>
            <person name="Zhao S."/>
            <person name="Grierson D."/>
            <person name="Xu C."/>
            <person name="Chen K."/>
        </authorList>
    </citation>
    <scope>NUCLEOTIDE SEQUENCE [LARGE SCALE GENOMIC DNA]</scope>
    <source>
        <strain evidence="3">01-14</strain>
        <tissue evidence="3">Leaf</tissue>
    </source>
</reference>
<dbReference type="Proteomes" id="UP001428341">
    <property type="component" value="Unassembled WGS sequence"/>
</dbReference>
<sequence>MFVDALYEKYFPRSVAEKMEREFLNLIQGGKSVATYEDTFNTLSRFAPTLVNTKEKRCRRFLEELNSSIKDPLKPLRITNYVDLVYRALYREMHVNGSQKRQQQWKKHGQQRGSQGKNSNNN</sequence>
<name>A0AAP0LMT5_9ROSI</name>
<evidence type="ECO:0000256" key="1">
    <source>
        <dbReference type="SAM" id="MobiDB-lite"/>
    </source>
</evidence>
<dbReference type="EMBL" id="JBCGBO010000024">
    <property type="protein sequence ID" value="KAK9180927.1"/>
    <property type="molecule type" value="Genomic_DNA"/>
</dbReference>
<accession>A0AAP0LMT5</accession>
<proteinExistence type="predicted"/>
<protein>
    <recommendedName>
        <fullName evidence="2">Retrotransposon gag domain-containing protein</fullName>
    </recommendedName>
</protein>
<dbReference type="InterPro" id="IPR005162">
    <property type="entry name" value="Retrotrans_gag_dom"/>
</dbReference>
<gene>
    <name evidence="3" type="ORF">WN944_024063</name>
</gene>
<dbReference type="Pfam" id="PF03732">
    <property type="entry name" value="Retrotrans_gag"/>
    <property type="match status" value="1"/>
</dbReference>
<evidence type="ECO:0000313" key="3">
    <source>
        <dbReference type="EMBL" id="KAK9180927.1"/>
    </source>
</evidence>
<feature type="region of interest" description="Disordered" evidence="1">
    <location>
        <begin position="97"/>
        <end position="122"/>
    </location>
</feature>
<keyword evidence="4" id="KW-1185">Reference proteome</keyword>
<comment type="caution">
    <text evidence="3">The sequence shown here is derived from an EMBL/GenBank/DDBJ whole genome shotgun (WGS) entry which is preliminary data.</text>
</comment>
<evidence type="ECO:0000313" key="4">
    <source>
        <dbReference type="Proteomes" id="UP001428341"/>
    </source>
</evidence>
<dbReference type="AlphaFoldDB" id="A0AAP0LMT5"/>